<dbReference type="RefSeq" id="WP_259622776.1">
    <property type="nucleotide sequence ID" value="NZ_JANYMP010000004.1"/>
</dbReference>
<evidence type="ECO:0000313" key="2">
    <source>
        <dbReference type="EMBL" id="MCS7477265.1"/>
    </source>
</evidence>
<proteinExistence type="predicted"/>
<accession>A0A9X2VIH2</accession>
<keyword evidence="1" id="KW-1133">Transmembrane helix</keyword>
<keyword evidence="3" id="KW-1185">Reference proteome</keyword>
<name>A0A9X2VIH2_9PSEU</name>
<organism evidence="2 3">
    <name type="scientific">Umezawaea endophytica</name>
    <dbReference type="NCBI Taxonomy" id="1654476"/>
    <lineage>
        <taxon>Bacteria</taxon>
        <taxon>Bacillati</taxon>
        <taxon>Actinomycetota</taxon>
        <taxon>Actinomycetes</taxon>
        <taxon>Pseudonocardiales</taxon>
        <taxon>Pseudonocardiaceae</taxon>
        <taxon>Umezawaea</taxon>
    </lineage>
</organism>
<gene>
    <name evidence="2" type="ORF">NZH93_10415</name>
</gene>
<evidence type="ECO:0008006" key="4">
    <source>
        <dbReference type="Google" id="ProtNLM"/>
    </source>
</evidence>
<sequence length="303" mass="30974">MKLLSRRTAECAAVALAVGALVLVVGALRPEDHQARVSLLAEPVVAAEPGTTAQYGEVVSLALPALVELSRSPSVLATAADVSGYTPTELAKHVSVELVPASGLARLSVRAGTARQAGSAASAIAKSLVDANLLAPVGRLRVLDEKPDVVQVAPDRPLSIGLALAAAVAAGVATAVLRRLRNARGQEDVRKALTAVGTTYPVLTADAADPALADRLALLCRTAGRSARVIATAPDLVARAEELSDRLVLAHPARVLVPDRGDLPQRDRGDAVIALTHRGSEADLTAAVGVLPRSAVLVAVVLA</sequence>
<evidence type="ECO:0000256" key="1">
    <source>
        <dbReference type="SAM" id="Phobius"/>
    </source>
</evidence>
<keyword evidence="1" id="KW-0812">Transmembrane</keyword>
<feature type="transmembrane region" description="Helical" evidence="1">
    <location>
        <begin position="158"/>
        <end position="177"/>
    </location>
</feature>
<evidence type="ECO:0000313" key="3">
    <source>
        <dbReference type="Proteomes" id="UP001141259"/>
    </source>
</evidence>
<protein>
    <recommendedName>
        <fullName evidence="4">Capsular polysaccharide biosynthesis protein</fullName>
    </recommendedName>
</protein>
<dbReference type="Proteomes" id="UP001141259">
    <property type="component" value="Unassembled WGS sequence"/>
</dbReference>
<keyword evidence="1" id="KW-0472">Membrane</keyword>
<reference evidence="2" key="1">
    <citation type="submission" date="2022-08" db="EMBL/GenBank/DDBJ databases">
        <authorList>
            <person name="Tistechok S."/>
            <person name="Samborskyy M."/>
            <person name="Roman I."/>
        </authorList>
    </citation>
    <scope>NUCLEOTIDE SEQUENCE</scope>
    <source>
        <strain evidence="2">DSM 103496</strain>
    </source>
</reference>
<comment type="caution">
    <text evidence="2">The sequence shown here is derived from an EMBL/GenBank/DDBJ whole genome shotgun (WGS) entry which is preliminary data.</text>
</comment>
<dbReference type="EMBL" id="JANYMP010000004">
    <property type="protein sequence ID" value="MCS7477265.1"/>
    <property type="molecule type" value="Genomic_DNA"/>
</dbReference>
<dbReference type="AlphaFoldDB" id="A0A9X2VIH2"/>